<evidence type="ECO:0000313" key="3">
    <source>
        <dbReference type="Proteomes" id="UP000030659"/>
    </source>
</evidence>
<feature type="region of interest" description="Disordered" evidence="1">
    <location>
        <begin position="154"/>
        <end position="192"/>
    </location>
</feature>
<dbReference type="Proteomes" id="UP000030659">
    <property type="component" value="Unassembled WGS sequence"/>
</dbReference>
<feature type="compositionally biased region" description="Low complexity" evidence="1">
    <location>
        <begin position="181"/>
        <end position="192"/>
    </location>
</feature>
<sequence>MFTSKAKSINITTNRSKNTRSTINRLHPTDQQLTPEPQKQDLQYLPQSPNQPADNQQKPSSLSVLEPTLGNNQESSGKSPKDTSSKQADSGNIKLQNILNIVKSTFEMYSSSFYETYNDIRNRLHKSILSAIKNAHTNSIYIANKVIKQVSEQLQKPSTLEKEKNSSSDNKESEPKTPLLHQQINNQKIHNQ</sequence>
<dbReference type="AlphaFoldDB" id="W7AWD3"/>
<reference evidence="2 3" key="1">
    <citation type="submission" date="2013-02" db="EMBL/GenBank/DDBJ databases">
        <title>The Genome Sequence of Plasmodium vinckei petteri CR.</title>
        <authorList>
            <consortium name="The Broad Institute Genome Sequencing Platform"/>
            <consortium name="The Broad Institute Genome Sequencing Center for Infectious Disease"/>
            <person name="Neafsey D."/>
            <person name="Cheeseman I."/>
            <person name="Volkman S."/>
            <person name="Adams J."/>
            <person name="Walker B."/>
            <person name="Young S.K."/>
            <person name="Zeng Q."/>
            <person name="Gargeya S."/>
            <person name="Fitzgerald M."/>
            <person name="Haas B."/>
            <person name="Abouelleil A."/>
            <person name="Alvarado L."/>
            <person name="Arachchi H.M."/>
            <person name="Berlin A.M."/>
            <person name="Chapman S.B."/>
            <person name="Dewar J."/>
            <person name="Goldberg J."/>
            <person name="Griggs A."/>
            <person name="Gujja S."/>
            <person name="Hansen M."/>
            <person name="Howarth C."/>
            <person name="Imamovic A."/>
            <person name="Larimer J."/>
            <person name="McCowan C."/>
            <person name="Murphy C."/>
            <person name="Neiman D."/>
            <person name="Pearson M."/>
            <person name="Priest M."/>
            <person name="Roberts A."/>
            <person name="Saif S."/>
            <person name="Shea T."/>
            <person name="Sisk P."/>
            <person name="Sykes S."/>
            <person name="Wortman J."/>
            <person name="Nusbaum C."/>
            <person name="Birren B."/>
        </authorList>
    </citation>
    <scope>NUCLEOTIDE SEQUENCE [LARGE SCALE GENOMIC DNA]</scope>
    <source>
        <strain evidence="2 3">CR</strain>
    </source>
</reference>
<feature type="region of interest" description="Disordered" evidence="1">
    <location>
        <begin position="1"/>
        <end position="91"/>
    </location>
</feature>
<evidence type="ECO:0000256" key="1">
    <source>
        <dbReference type="SAM" id="MobiDB-lite"/>
    </source>
</evidence>
<feature type="compositionally biased region" description="Basic and acidic residues" evidence="1">
    <location>
        <begin position="159"/>
        <end position="175"/>
    </location>
</feature>
<name>W7AWD3_PLAVN</name>
<evidence type="ECO:0008006" key="4">
    <source>
        <dbReference type="Google" id="ProtNLM"/>
    </source>
</evidence>
<protein>
    <recommendedName>
        <fullName evidence="4">CIR protein PIR protein</fullName>
    </recommendedName>
</protein>
<evidence type="ECO:0000313" key="2">
    <source>
        <dbReference type="EMBL" id="EUD69706.1"/>
    </source>
</evidence>
<dbReference type="EMBL" id="KI965411">
    <property type="protein sequence ID" value="EUD69706.1"/>
    <property type="molecule type" value="Genomic_DNA"/>
</dbReference>
<gene>
    <name evidence="2" type="ORF">YYG_05042</name>
</gene>
<organism evidence="2 3">
    <name type="scientific">Plasmodium vinckei petteri</name>
    <dbReference type="NCBI Taxonomy" id="138298"/>
    <lineage>
        <taxon>Eukaryota</taxon>
        <taxon>Sar</taxon>
        <taxon>Alveolata</taxon>
        <taxon>Apicomplexa</taxon>
        <taxon>Aconoidasida</taxon>
        <taxon>Haemosporida</taxon>
        <taxon>Plasmodiidae</taxon>
        <taxon>Plasmodium</taxon>
        <taxon>Plasmodium (Vinckeia)</taxon>
    </lineage>
</organism>
<feature type="compositionally biased region" description="Polar residues" evidence="1">
    <location>
        <begin position="1"/>
        <end position="78"/>
    </location>
</feature>
<accession>W7AWD3</accession>
<proteinExistence type="predicted"/>